<comment type="caution">
    <text evidence="2">The sequence shown here is derived from an EMBL/GenBank/DDBJ whole genome shotgun (WGS) entry which is preliminary data.</text>
</comment>
<keyword evidence="1" id="KW-0812">Transmembrane</keyword>
<accession>A0A318JC23</accession>
<keyword evidence="1" id="KW-0472">Membrane</keyword>
<gene>
    <name evidence="2" type="ORF">DFR42_103502</name>
</gene>
<protein>
    <submittedName>
        <fullName evidence="2">Uncharacterized protein</fullName>
    </submittedName>
</protein>
<dbReference type="AlphaFoldDB" id="A0A318JC23"/>
<keyword evidence="1" id="KW-1133">Transmembrane helix</keyword>
<reference evidence="2 3" key="1">
    <citation type="submission" date="2018-05" db="EMBL/GenBank/DDBJ databases">
        <title>Genomic Encyclopedia of Type Strains, Phase IV (KMG-IV): sequencing the most valuable type-strain genomes for metagenomic binning, comparative biology and taxonomic classification.</title>
        <authorList>
            <person name="Goeker M."/>
        </authorList>
    </citation>
    <scope>NUCLEOTIDE SEQUENCE [LARGE SCALE GENOMIC DNA]</scope>
    <source>
        <strain evidence="2 3">DSM 19792</strain>
    </source>
</reference>
<sequence length="77" mass="8625">MILNVKIMNPHVKISLLCIGAILVGAYKLLLPWTPFWVDLFVIGIAVLVCLFSTPEKVRPKDVKKTNDDLIGKDDFS</sequence>
<name>A0A318JC23_9BURK</name>
<keyword evidence="3" id="KW-1185">Reference proteome</keyword>
<organism evidence="2 3">
    <name type="scientific">Undibacterium pigrum</name>
    <dbReference type="NCBI Taxonomy" id="401470"/>
    <lineage>
        <taxon>Bacteria</taxon>
        <taxon>Pseudomonadati</taxon>
        <taxon>Pseudomonadota</taxon>
        <taxon>Betaproteobacteria</taxon>
        <taxon>Burkholderiales</taxon>
        <taxon>Oxalobacteraceae</taxon>
        <taxon>Undibacterium</taxon>
    </lineage>
</organism>
<feature type="transmembrane region" description="Helical" evidence="1">
    <location>
        <begin position="36"/>
        <end position="54"/>
    </location>
</feature>
<dbReference type="EMBL" id="QJKB01000003">
    <property type="protein sequence ID" value="PXX44233.1"/>
    <property type="molecule type" value="Genomic_DNA"/>
</dbReference>
<evidence type="ECO:0000313" key="2">
    <source>
        <dbReference type="EMBL" id="PXX44233.1"/>
    </source>
</evidence>
<dbReference type="Proteomes" id="UP000247792">
    <property type="component" value="Unassembled WGS sequence"/>
</dbReference>
<proteinExistence type="predicted"/>
<evidence type="ECO:0000313" key="3">
    <source>
        <dbReference type="Proteomes" id="UP000247792"/>
    </source>
</evidence>
<evidence type="ECO:0000256" key="1">
    <source>
        <dbReference type="SAM" id="Phobius"/>
    </source>
</evidence>
<feature type="transmembrane region" description="Helical" evidence="1">
    <location>
        <begin position="12"/>
        <end position="30"/>
    </location>
</feature>